<dbReference type="Gene3D" id="3.30.565.10">
    <property type="entry name" value="Histidine kinase-like ATPase, C-terminal domain"/>
    <property type="match status" value="1"/>
</dbReference>
<evidence type="ECO:0000256" key="4">
    <source>
        <dbReference type="ARBA" id="ARBA00023012"/>
    </source>
</evidence>
<dbReference type="InterPro" id="IPR036890">
    <property type="entry name" value="HATPase_C_sf"/>
</dbReference>
<evidence type="ECO:0000256" key="6">
    <source>
        <dbReference type="SAM" id="Coils"/>
    </source>
</evidence>
<dbReference type="CDD" id="cd16922">
    <property type="entry name" value="HATPase_EvgS-ArcB-TorS-like"/>
    <property type="match status" value="1"/>
</dbReference>
<keyword evidence="6" id="KW-0175">Coiled coil</keyword>
<dbReference type="SMART" id="SM00387">
    <property type="entry name" value="HATPase_c"/>
    <property type="match status" value="1"/>
</dbReference>
<sequence length="505" mass="56897">MKNNTPMTNHKLLNRQLKKYSTKELSSNSDFIQFIEAVSDSYEAFDRDKELSNHAFTITQQEFTEINEKLKEEVELRRLSIHKLKNTLQHIKAEHYESVTETGDDLLEIVDLLNDEITRRKEVEKQLMLAKEEAEKASMAKSEFLSIISHEIRTPLNAVLGMGHLLLKSNPRPDQVDNLTALKTSADNLLMLINDILDFNKIEAGKLDLEETSFSIKKLVKDIITANTNSANERENKIVLDVDEKLPEHFVGDTLRMGQVLNNLVSNAVKFTHRGVISVRLILKELKQESAMVEFCIEDTGVGISKKNHEAIFLPFMQASTSITRQYGGTGLGLAITKRILLLLGSDIKVKSEIGKGSVFSFTLELKTVEAGDNNAPEDDSVDFDLDNKCILLVEDTLFNVLYATQLLESWKAKVNVAENGAVAVEMLKNNKCDLVLMDLQMPVMDGYTATTKIREFDKETPIIALTASATSDVRKKVMQAGMQDYVTKPFNPNDFFIKLKKYLG</sequence>
<evidence type="ECO:0000259" key="8">
    <source>
        <dbReference type="PROSITE" id="PS50110"/>
    </source>
</evidence>
<dbReference type="InterPro" id="IPR001789">
    <property type="entry name" value="Sig_transdc_resp-reg_receiver"/>
</dbReference>
<dbReference type="InterPro" id="IPR003594">
    <property type="entry name" value="HATPase_dom"/>
</dbReference>
<organism evidence="9 10">
    <name type="scientific">Mucilaginibacter gotjawali</name>
    <dbReference type="NCBI Taxonomy" id="1550579"/>
    <lineage>
        <taxon>Bacteria</taxon>
        <taxon>Pseudomonadati</taxon>
        <taxon>Bacteroidota</taxon>
        <taxon>Sphingobacteriia</taxon>
        <taxon>Sphingobacteriales</taxon>
        <taxon>Sphingobacteriaceae</taxon>
        <taxon>Mucilaginibacter</taxon>
    </lineage>
</organism>
<dbReference type="PRINTS" id="PR00344">
    <property type="entry name" value="BCTRLSENSOR"/>
</dbReference>
<feature type="domain" description="Response regulatory" evidence="8">
    <location>
        <begin position="390"/>
        <end position="504"/>
    </location>
</feature>
<keyword evidence="4" id="KW-0902">Two-component regulatory system</keyword>
<protein>
    <recommendedName>
        <fullName evidence="2">histidine kinase</fullName>
        <ecNumber evidence="2">2.7.13.3</ecNumber>
    </recommendedName>
</protein>
<accession>A0A839SLP7</accession>
<dbReference type="CDD" id="cd00082">
    <property type="entry name" value="HisKA"/>
    <property type="match status" value="1"/>
</dbReference>
<dbReference type="CDD" id="cd17546">
    <property type="entry name" value="REC_hyHK_CKI1_RcsC-like"/>
    <property type="match status" value="1"/>
</dbReference>
<proteinExistence type="predicted"/>
<dbReference type="GO" id="GO:0000155">
    <property type="term" value="F:phosphorelay sensor kinase activity"/>
    <property type="evidence" value="ECO:0007669"/>
    <property type="project" value="InterPro"/>
</dbReference>
<evidence type="ECO:0000256" key="2">
    <source>
        <dbReference type="ARBA" id="ARBA00012438"/>
    </source>
</evidence>
<dbReference type="InterPro" id="IPR036097">
    <property type="entry name" value="HisK_dim/P_sf"/>
</dbReference>
<dbReference type="RefSeq" id="WP_096352995.1">
    <property type="nucleotide sequence ID" value="NZ_AP017313.1"/>
</dbReference>
<dbReference type="EC" id="2.7.13.3" evidence="2"/>
<dbReference type="Pfam" id="PF00512">
    <property type="entry name" value="HisKA"/>
    <property type="match status" value="1"/>
</dbReference>
<keyword evidence="3 5" id="KW-0597">Phosphoprotein</keyword>
<comment type="catalytic activity">
    <reaction evidence="1">
        <text>ATP + protein L-histidine = ADP + protein N-phospho-L-histidine.</text>
        <dbReference type="EC" id="2.7.13.3"/>
    </reaction>
</comment>
<reference evidence="9" key="1">
    <citation type="submission" date="2020-08" db="EMBL/GenBank/DDBJ databases">
        <title>Genomic Encyclopedia of Type Strains, Phase III (KMG-III): the genomes of soil and plant-associated and newly described type strains.</title>
        <authorList>
            <person name="Whitman W."/>
        </authorList>
    </citation>
    <scope>NUCLEOTIDE SEQUENCE [LARGE SCALE GENOMIC DNA]</scope>
    <source>
        <strain evidence="9">CECT 8628</strain>
    </source>
</reference>
<dbReference type="SUPFAM" id="SSF47384">
    <property type="entry name" value="Homodimeric domain of signal transducing histidine kinase"/>
    <property type="match status" value="1"/>
</dbReference>
<evidence type="ECO:0000313" key="9">
    <source>
        <dbReference type="EMBL" id="MBB3058164.1"/>
    </source>
</evidence>
<dbReference type="SUPFAM" id="SSF55874">
    <property type="entry name" value="ATPase domain of HSP90 chaperone/DNA topoisomerase II/histidine kinase"/>
    <property type="match status" value="1"/>
</dbReference>
<evidence type="ECO:0000256" key="5">
    <source>
        <dbReference type="PROSITE-ProRule" id="PRU00169"/>
    </source>
</evidence>
<dbReference type="EMBL" id="JACHWX010000018">
    <property type="protein sequence ID" value="MBB3058164.1"/>
    <property type="molecule type" value="Genomic_DNA"/>
</dbReference>
<dbReference type="OrthoDB" id="9811889at2"/>
<dbReference type="SUPFAM" id="SSF52172">
    <property type="entry name" value="CheY-like"/>
    <property type="match status" value="1"/>
</dbReference>
<dbReference type="PANTHER" id="PTHR45339">
    <property type="entry name" value="HYBRID SIGNAL TRANSDUCTION HISTIDINE KINASE J"/>
    <property type="match status" value="1"/>
</dbReference>
<dbReference type="FunFam" id="3.30.565.10:FF:000010">
    <property type="entry name" value="Sensor histidine kinase RcsC"/>
    <property type="match status" value="1"/>
</dbReference>
<evidence type="ECO:0000313" key="10">
    <source>
        <dbReference type="Proteomes" id="UP000539265"/>
    </source>
</evidence>
<evidence type="ECO:0000256" key="3">
    <source>
        <dbReference type="ARBA" id="ARBA00022553"/>
    </source>
</evidence>
<feature type="modified residue" description="4-aspartylphosphate" evidence="5">
    <location>
        <position position="439"/>
    </location>
</feature>
<dbReference type="Gene3D" id="3.40.50.2300">
    <property type="match status" value="1"/>
</dbReference>
<dbReference type="AlphaFoldDB" id="A0A839SLP7"/>
<evidence type="ECO:0000256" key="1">
    <source>
        <dbReference type="ARBA" id="ARBA00000085"/>
    </source>
</evidence>
<gene>
    <name evidence="9" type="ORF">FHS11_004612</name>
</gene>
<dbReference type="SMART" id="SM00388">
    <property type="entry name" value="HisKA"/>
    <property type="match status" value="1"/>
</dbReference>
<dbReference type="Gene3D" id="1.10.287.130">
    <property type="match status" value="1"/>
</dbReference>
<dbReference type="Pfam" id="PF02518">
    <property type="entry name" value="HATPase_c"/>
    <property type="match status" value="1"/>
</dbReference>
<dbReference type="PROSITE" id="PS50110">
    <property type="entry name" value="RESPONSE_REGULATORY"/>
    <property type="match status" value="1"/>
</dbReference>
<feature type="domain" description="Histidine kinase" evidence="7">
    <location>
        <begin position="147"/>
        <end position="368"/>
    </location>
</feature>
<dbReference type="Pfam" id="PF00072">
    <property type="entry name" value="Response_reg"/>
    <property type="match status" value="1"/>
</dbReference>
<keyword evidence="10" id="KW-1185">Reference proteome</keyword>
<dbReference type="SMART" id="SM00448">
    <property type="entry name" value="REC"/>
    <property type="match status" value="1"/>
</dbReference>
<dbReference type="InterPro" id="IPR003661">
    <property type="entry name" value="HisK_dim/P_dom"/>
</dbReference>
<dbReference type="InterPro" id="IPR004358">
    <property type="entry name" value="Sig_transdc_His_kin-like_C"/>
</dbReference>
<dbReference type="Proteomes" id="UP000539265">
    <property type="component" value="Unassembled WGS sequence"/>
</dbReference>
<evidence type="ECO:0000259" key="7">
    <source>
        <dbReference type="PROSITE" id="PS50109"/>
    </source>
</evidence>
<name>A0A839SLP7_9SPHI</name>
<comment type="caution">
    <text evidence="9">The sequence shown here is derived from an EMBL/GenBank/DDBJ whole genome shotgun (WGS) entry which is preliminary data.</text>
</comment>
<dbReference type="InterPro" id="IPR011006">
    <property type="entry name" value="CheY-like_superfamily"/>
</dbReference>
<dbReference type="PANTHER" id="PTHR45339:SF1">
    <property type="entry name" value="HYBRID SIGNAL TRANSDUCTION HISTIDINE KINASE J"/>
    <property type="match status" value="1"/>
</dbReference>
<feature type="coiled-coil region" evidence="6">
    <location>
        <begin position="113"/>
        <end position="140"/>
    </location>
</feature>
<dbReference type="InterPro" id="IPR005467">
    <property type="entry name" value="His_kinase_dom"/>
</dbReference>
<dbReference type="PROSITE" id="PS50109">
    <property type="entry name" value="HIS_KIN"/>
    <property type="match status" value="1"/>
</dbReference>